<dbReference type="AlphaFoldDB" id="A0AB40ASR5"/>
<dbReference type="GO" id="GO:0015743">
    <property type="term" value="P:malate transport"/>
    <property type="evidence" value="ECO:0007669"/>
    <property type="project" value="InterPro"/>
</dbReference>
<dbReference type="GO" id="GO:0016020">
    <property type="term" value="C:membrane"/>
    <property type="evidence" value="ECO:0007669"/>
    <property type="project" value="UniProtKB-SubCell"/>
</dbReference>
<evidence type="ECO:0000256" key="8">
    <source>
        <dbReference type="ARBA" id="ARBA00023303"/>
    </source>
</evidence>
<dbReference type="GO" id="GO:0034220">
    <property type="term" value="P:monoatomic ion transmembrane transport"/>
    <property type="evidence" value="ECO:0007669"/>
    <property type="project" value="UniProtKB-KW"/>
</dbReference>
<accession>A0AB40ASR5</accession>
<feature type="transmembrane region" description="Helical" evidence="9">
    <location>
        <begin position="160"/>
        <end position="182"/>
    </location>
</feature>
<evidence type="ECO:0000256" key="7">
    <source>
        <dbReference type="ARBA" id="ARBA00023136"/>
    </source>
</evidence>
<evidence type="ECO:0000313" key="11">
    <source>
        <dbReference type="RefSeq" id="XP_039118031.1"/>
    </source>
</evidence>
<dbReference type="RefSeq" id="XP_039118031.1">
    <property type="nucleotide sequence ID" value="XM_039262097.1"/>
</dbReference>
<sequence length="425" mass="47037">MVSIYTKMKKLANDDPRRLLHSLKVGIALTLVSTLYYVTPIFKGFGSSTIWAVLTVVLVMEFTVGGTLTKGLNRAMATLLAVASGFGAHHVAILTGGKGEIILLGIFIFLIAVVATFLRFIPVIKARYDYGVLIFMLTFSLVAVSSFRNHETFMLAYKRLVTIAIGVAVALLVSVLVFPIWAGEDLHLLTATNLERLAGFLEGFGAEYFGEKVKHDKIKSKALLQTYKSVLNTKATEDSLANLGRWEPRHGRFQFRHPWKQYQKIGSLCRRCAYLVEALRSYIIRSESQAASELEKNTRIRDACMEISKESRRTMKVLASSVKTMTKFSVSKKHMTAAAEAVKSLKMSLSEEGLLLREALHIATIVSLLLEIVSCAQDIEVAIEELAKLAGFEISSDQGNDGLKEKEKSVSDHIELEGISIVVLE</sequence>
<reference evidence="11" key="1">
    <citation type="submission" date="2025-08" db="UniProtKB">
        <authorList>
            <consortium name="RefSeq"/>
        </authorList>
    </citation>
    <scope>IDENTIFICATION</scope>
</reference>
<keyword evidence="3" id="KW-0813">Transport</keyword>
<dbReference type="Pfam" id="PF11744">
    <property type="entry name" value="ALMT"/>
    <property type="match status" value="1"/>
</dbReference>
<evidence type="ECO:0000256" key="5">
    <source>
        <dbReference type="ARBA" id="ARBA00022989"/>
    </source>
</evidence>
<dbReference type="GeneID" id="120253893"/>
<dbReference type="Proteomes" id="UP001515500">
    <property type="component" value="Unplaced"/>
</dbReference>
<evidence type="ECO:0000256" key="3">
    <source>
        <dbReference type="ARBA" id="ARBA00022448"/>
    </source>
</evidence>
<feature type="transmembrane region" description="Helical" evidence="9">
    <location>
        <begin position="130"/>
        <end position="148"/>
    </location>
</feature>
<evidence type="ECO:0000313" key="10">
    <source>
        <dbReference type="Proteomes" id="UP001515500"/>
    </source>
</evidence>
<keyword evidence="4 9" id="KW-0812">Transmembrane</keyword>
<feature type="transmembrane region" description="Helical" evidence="9">
    <location>
        <begin position="101"/>
        <end position="124"/>
    </location>
</feature>
<feature type="transmembrane region" description="Helical" evidence="9">
    <location>
        <begin position="20"/>
        <end position="38"/>
    </location>
</feature>
<evidence type="ECO:0000256" key="9">
    <source>
        <dbReference type="SAM" id="Phobius"/>
    </source>
</evidence>
<keyword evidence="7 9" id="KW-0472">Membrane</keyword>
<protein>
    <submittedName>
        <fullName evidence="11">Aluminum-activated malate transporter 1-like</fullName>
    </submittedName>
</protein>
<dbReference type="PANTHER" id="PTHR31086">
    <property type="entry name" value="ALUMINUM-ACTIVATED MALATE TRANSPORTER 10"/>
    <property type="match status" value="1"/>
</dbReference>
<evidence type="ECO:0000256" key="1">
    <source>
        <dbReference type="ARBA" id="ARBA00004141"/>
    </source>
</evidence>
<dbReference type="InterPro" id="IPR020966">
    <property type="entry name" value="ALMT"/>
</dbReference>
<evidence type="ECO:0000256" key="6">
    <source>
        <dbReference type="ARBA" id="ARBA00023065"/>
    </source>
</evidence>
<gene>
    <name evidence="11" type="primary">LOC120253893</name>
</gene>
<evidence type="ECO:0000256" key="4">
    <source>
        <dbReference type="ARBA" id="ARBA00022692"/>
    </source>
</evidence>
<keyword evidence="5 9" id="KW-1133">Transmembrane helix</keyword>
<comment type="similarity">
    <text evidence="2">Belongs to the aromatic acid exporter (TC 2.A.85) family.</text>
</comment>
<organism evidence="10 11">
    <name type="scientific">Dioscorea cayennensis subsp. rotundata</name>
    <name type="common">White Guinea yam</name>
    <name type="synonym">Dioscorea rotundata</name>
    <dbReference type="NCBI Taxonomy" id="55577"/>
    <lineage>
        <taxon>Eukaryota</taxon>
        <taxon>Viridiplantae</taxon>
        <taxon>Streptophyta</taxon>
        <taxon>Embryophyta</taxon>
        <taxon>Tracheophyta</taxon>
        <taxon>Spermatophyta</taxon>
        <taxon>Magnoliopsida</taxon>
        <taxon>Liliopsida</taxon>
        <taxon>Dioscoreales</taxon>
        <taxon>Dioscoreaceae</taxon>
        <taxon>Dioscorea</taxon>
    </lineage>
</organism>
<keyword evidence="8" id="KW-0407">Ion channel</keyword>
<evidence type="ECO:0000256" key="2">
    <source>
        <dbReference type="ARBA" id="ARBA00007079"/>
    </source>
</evidence>
<comment type="subcellular location">
    <subcellularLocation>
        <location evidence="1">Membrane</location>
        <topology evidence="1">Multi-pass membrane protein</topology>
    </subcellularLocation>
</comment>
<feature type="transmembrane region" description="Helical" evidence="9">
    <location>
        <begin position="50"/>
        <end position="69"/>
    </location>
</feature>
<name>A0AB40ASR5_DIOCR</name>
<proteinExistence type="inferred from homology"/>
<keyword evidence="10" id="KW-1185">Reference proteome</keyword>
<keyword evidence="6" id="KW-0406">Ion transport</keyword>